<dbReference type="PROSITE" id="PS51725">
    <property type="entry name" value="ABM"/>
    <property type="match status" value="1"/>
</dbReference>
<organism evidence="2 3">
    <name type="scientific">Paracoccus suum</name>
    <dbReference type="NCBI Taxonomy" id="2259340"/>
    <lineage>
        <taxon>Bacteria</taxon>
        <taxon>Pseudomonadati</taxon>
        <taxon>Pseudomonadota</taxon>
        <taxon>Alphaproteobacteria</taxon>
        <taxon>Rhodobacterales</taxon>
        <taxon>Paracoccaceae</taxon>
        <taxon>Paracoccus</taxon>
    </lineage>
</organism>
<feature type="domain" description="ABM" evidence="1">
    <location>
        <begin position="11"/>
        <end position="105"/>
    </location>
</feature>
<keyword evidence="2" id="KW-0560">Oxidoreductase</keyword>
<keyword evidence="3" id="KW-1185">Reference proteome</keyword>
<keyword evidence="2" id="KW-0503">Monooxygenase</keyword>
<gene>
    <name evidence="2" type="ORF">DRW48_14425</name>
</gene>
<dbReference type="Pfam" id="PF03992">
    <property type="entry name" value="ABM"/>
    <property type="match status" value="1"/>
</dbReference>
<name>A0A344PMW0_9RHOB</name>
<reference evidence="3" key="1">
    <citation type="submission" date="2018-07" db="EMBL/GenBank/DDBJ databases">
        <title>Genome sequencing of Paracoccus sp. SC2-6.</title>
        <authorList>
            <person name="Heo J."/>
            <person name="Kim S.-J."/>
            <person name="Kwon S.-W."/>
        </authorList>
    </citation>
    <scope>NUCLEOTIDE SEQUENCE [LARGE SCALE GENOMIC DNA]</scope>
    <source>
        <strain evidence="3">SC2-6</strain>
    </source>
</reference>
<dbReference type="GO" id="GO:0004497">
    <property type="term" value="F:monooxygenase activity"/>
    <property type="evidence" value="ECO:0007669"/>
    <property type="project" value="UniProtKB-KW"/>
</dbReference>
<proteinExistence type="predicted"/>
<dbReference type="InterPro" id="IPR007138">
    <property type="entry name" value="ABM_dom"/>
</dbReference>
<dbReference type="EMBL" id="CP030918">
    <property type="protein sequence ID" value="AXC50715.1"/>
    <property type="molecule type" value="Genomic_DNA"/>
</dbReference>
<dbReference type="AlphaFoldDB" id="A0A344PMW0"/>
<dbReference type="Proteomes" id="UP000252023">
    <property type="component" value="Chromosome"/>
</dbReference>
<dbReference type="SUPFAM" id="SSF54909">
    <property type="entry name" value="Dimeric alpha+beta barrel"/>
    <property type="match status" value="1"/>
</dbReference>
<dbReference type="Gene3D" id="3.30.70.100">
    <property type="match status" value="1"/>
</dbReference>
<evidence type="ECO:0000313" key="2">
    <source>
        <dbReference type="EMBL" id="AXC50715.1"/>
    </source>
</evidence>
<protein>
    <submittedName>
        <fullName evidence="2">Antibiotic biosynthesis monooxygenase</fullName>
    </submittedName>
</protein>
<dbReference type="RefSeq" id="WP_114077032.1">
    <property type="nucleotide sequence ID" value="NZ_CP030918.1"/>
</dbReference>
<evidence type="ECO:0000313" key="3">
    <source>
        <dbReference type="Proteomes" id="UP000252023"/>
    </source>
</evidence>
<dbReference type="OrthoDB" id="7665411at2"/>
<dbReference type="KEGG" id="pars:DRW48_14425"/>
<dbReference type="InterPro" id="IPR011008">
    <property type="entry name" value="Dimeric_a/b-barrel"/>
</dbReference>
<evidence type="ECO:0000259" key="1">
    <source>
        <dbReference type="PROSITE" id="PS51725"/>
    </source>
</evidence>
<accession>A0A344PMW0</accession>
<sequence>MPQIRQDFDGQTVICTFEVTPGSAHDVLDLLQAAYAEVISHQPGYISGAIHLNDAQTRICTYSQWGARSDYQAMLRTGEMRQRNRAIHGLVRGFEPVMYEVASVVASPGANT</sequence>